<name>A0A1Q9G6R1_9GAMM</name>
<comment type="caution">
    <text evidence="2">The sequence shown here is derived from an EMBL/GenBank/DDBJ whole genome shotgun (WGS) entry which is preliminary data.</text>
</comment>
<proteinExistence type="predicted"/>
<keyword evidence="1" id="KW-0812">Transmembrane</keyword>
<evidence type="ECO:0000313" key="3">
    <source>
        <dbReference type="Proteomes" id="UP000186905"/>
    </source>
</evidence>
<protein>
    <recommendedName>
        <fullName evidence="4">DUF2523 domain-containing protein</fullName>
    </recommendedName>
</protein>
<organism evidence="2 3">
    <name type="scientific">Photobacterium proteolyticum</name>
    <dbReference type="NCBI Taxonomy" id="1903952"/>
    <lineage>
        <taxon>Bacteria</taxon>
        <taxon>Pseudomonadati</taxon>
        <taxon>Pseudomonadota</taxon>
        <taxon>Gammaproteobacteria</taxon>
        <taxon>Vibrionales</taxon>
        <taxon>Vibrionaceae</taxon>
        <taxon>Photobacterium</taxon>
    </lineage>
</organism>
<keyword evidence="3" id="KW-1185">Reference proteome</keyword>
<reference evidence="2 3" key="1">
    <citation type="submission" date="2016-09" db="EMBL/GenBank/DDBJ databases">
        <title>Photobacterium proteolyticum sp. nov. a protease producing bacterium isolated from ocean sediments of Laizhou Bay.</title>
        <authorList>
            <person name="Li Y."/>
        </authorList>
    </citation>
    <scope>NUCLEOTIDE SEQUENCE [LARGE SCALE GENOMIC DNA]</scope>
    <source>
        <strain evidence="2 3">13-12</strain>
    </source>
</reference>
<gene>
    <name evidence="2" type="ORF">BIT28_10740</name>
</gene>
<feature type="transmembrane region" description="Helical" evidence="1">
    <location>
        <begin position="7"/>
        <end position="26"/>
    </location>
</feature>
<dbReference type="AlphaFoldDB" id="A0A1Q9G6R1"/>
<evidence type="ECO:0000256" key="1">
    <source>
        <dbReference type="SAM" id="Phobius"/>
    </source>
</evidence>
<dbReference type="RefSeq" id="WP_075768011.1">
    <property type="nucleotide sequence ID" value="NZ_MJIL01000099.1"/>
</dbReference>
<accession>A0A1Q9G6R1</accession>
<sequence>MEYIYSILQILGDGISSVVVFILNIPHYIEQLFIYLGLLLFDIWLDTKIYTLNLALTIARELLSNYGVYDLIEIAFNRLSPDVRYVLTAYGFPDGLRMLFDAYATAFVLRVLGW</sequence>
<dbReference type="Proteomes" id="UP000186905">
    <property type="component" value="Unassembled WGS sequence"/>
</dbReference>
<dbReference type="OrthoDB" id="5904955at2"/>
<dbReference type="EMBL" id="MJIL01000099">
    <property type="protein sequence ID" value="OLQ70013.1"/>
    <property type="molecule type" value="Genomic_DNA"/>
</dbReference>
<keyword evidence="1" id="KW-1133">Transmembrane helix</keyword>
<keyword evidence="1" id="KW-0472">Membrane</keyword>
<evidence type="ECO:0008006" key="4">
    <source>
        <dbReference type="Google" id="ProtNLM"/>
    </source>
</evidence>
<evidence type="ECO:0000313" key="2">
    <source>
        <dbReference type="EMBL" id="OLQ70013.1"/>
    </source>
</evidence>